<dbReference type="InterPro" id="IPR021509">
    <property type="entry name" value="DUF3169"/>
</dbReference>
<dbReference type="RefSeq" id="WP_143896112.1">
    <property type="nucleotide sequence ID" value="NZ_CP041666.1"/>
</dbReference>
<keyword evidence="1" id="KW-1133">Transmembrane helix</keyword>
<dbReference type="Proteomes" id="UP000315215">
    <property type="component" value="Chromosome"/>
</dbReference>
<dbReference type="AlphaFoldDB" id="A0A516KJC9"/>
<protein>
    <submittedName>
        <fullName evidence="2">DUF3169 family protein</fullName>
    </submittedName>
</protein>
<feature type="transmembrane region" description="Helical" evidence="1">
    <location>
        <begin position="85"/>
        <end position="103"/>
    </location>
</feature>
<evidence type="ECO:0000313" key="2">
    <source>
        <dbReference type="EMBL" id="QDP41503.1"/>
    </source>
</evidence>
<evidence type="ECO:0000313" key="3">
    <source>
        <dbReference type="Proteomes" id="UP000315215"/>
    </source>
</evidence>
<keyword evidence="1" id="KW-0472">Membrane</keyword>
<reference evidence="2 3" key="1">
    <citation type="submission" date="2019-07" db="EMBL/GenBank/DDBJ databases">
        <authorList>
            <person name="Li J."/>
        </authorList>
    </citation>
    <scope>NUCLEOTIDE SEQUENCE [LARGE SCALE GENOMIC DNA]</scope>
    <source>
        <strain evidence="2 3">TKL69</strain>
    </source>
</reference>
<feature type="transmembrane region" description="Helical" evidence="1">
    <location>
        <begin position="109"/>
        <end position="129"/>
    </location>
</feature>
<accession>A0A516KJC9</accession>
<feature type="transmembrane region" description="Helical" evidence="1">
    <location>
        <begin position="199"/>
        <end position="219"/>
    </location>
</feature>
<dbReference type="KEGG" id="aqt:FN924_15770"/>
<evidence type="ECO:0000256" key="1">
    <source>
        <dbReference type="SAM" id="Phobius"/>
    </source>
</evidence>
<dbReference type="EMBL" id="CP041666">
    <property type="protein sequence ID" value="QDP41503.1"/>
    <property type="molecule type" value="Genomic_DNA"/>
</dbReference>
<organism evidence="2 3">
    <name type="scientific">Radiobacillus deserti</name>
    <dbReference type="NCBI Taxonomy" id="2594883"/>
    <lineage>
        <taxon>Bacteria</taxon>
        <taxon>Bacillati</taxon>
        <taxon>Bacillota</taxon>
        <taxon>Bacilli</taxon>
        <taxon>Bacillales</taxon>
        <taxon>Bacillaceae</taxon>
        <taxon>Radiobacillus</taxon>
    </lineage>
</organism>
<keyword evidence="1" id="KW-0812">Transmembrane</keyword>
<feature type="transmembrane region" description="Helical" evidence="1">
    <location>
        <begin position="7"/>
        <end position="27"/>
    </location>
</feature>
<proteinExistence type="predicted"/>
<sequence>MKRFIQFIIGGIVGFIITYAFMNFSGVRFAGEIAVIGLTAVSIILLVWSIVRFQKIKSLNFQQFSGVEEDEVEERKYKLFADYSLFTNISFVFSLLALSLSLITTQNLMLTVVSLLLVIVSFLFIQYMIPMMKHVYPDRDFPNKSDSNDAQGILTMADDGEKHVILNGLYKAHSLLNGSLITAIILSTIYSMTKENAQTFSIILMALVLLAVNSNYLFVVRNK</sequence>
<dbReference type="Pfam" id="PF11368">
    <property type="entry name" value="DUF3169"/>
    <property type="match status" value="1"/>
</dbReference>
<keyword evidence="3" id="KW-1185">Reference proteome</keyword>
<feature type="transmembrane region" description="Helical" evidence="1">
    <location>
        <begin position="33"/>
        <end position="51"/>
    </location>
</feature>
<dbReference type="OrthoDB" id="2199273at2"/>
<feature type="transmembrane region" description="Helical" evidence="1">
    <location>
        <begin position="175"/>
        <end position="193"/>
    </location>
</feature>
<gene>
    <name evidence="2" type="ORF">FN924_15770</name>
</gene>
<name>A0A516KJC9_9BACI</name>